<feature type="transmembrane region" description="Helical" evidence="8">
    <location>
        <begin position="40"/>
        <end position="63"/>
    </location>
</feature>
<dbReference type="SUPFAM" id="SSF103473">
    <property type="entry name" value="MFS general substrate transporter"/>
    <property type="match status" value="1"/>
</dbReference>
<evidence type="ECO:0000313" key="10">
    <source>
        <dbReference type="EMBL" id="MFC5003358.1"/>
    </source>
</evidence>
<keyword evidence="4 8" id="KW-0812">Transmembrane</keyword>
<comment type="similarity">
    <text evidence="2">Belongs to the major facilitator superfamily.</text>
</comment>
<evidence type="ECO:0000256" key="2">
    <source>
        <dbReference type="ARBA" id="ARBA00008335"/>
    </source>
</evidence>
<evidence type="ECO:0000256" key="5">
    <source>
        <dbReference type="ARBA" id="ARBA00022989"/>
    </source>
</evidence>
<feature type="transmembrane region" description="Helical" evidence="8">
    <location>
        <begin position="327"/>
        <end position="350"/>
    </location>
</feature>
<feature type="domain" description="Major facilitator superfamily (MFS) profile" evidence="9">
    <location>
        <begin position="5"/>
        <end position="377"/>
    </location>
</feature>
<dbReference type="Proteomes" id="UP001595912">
    <property type="component" value="Unassembled WGS sequence"/>
</dbReference>
<evidence type="ECO:0000256" key="7">
    <source>
        <dbReference type="SAM" id="MobiDB-lite"/>
    </source>
</evidence>
<feature type="transmembrane region" description="Helical" evidence="8">
    <location>
        <begin position="94"/>
        <end position="116"/>
    </location>
</feature>
<dbReference type="PANTHER" id="PTHR23514">
    <property type="entry name" value="BYPASS OF STOP CODON PROTEIN 6"/>
    <property type="match status" value="1"/>
</dbReference>
<feature type="transmembrane region" description="Helical" evidence="8">
    <location>
        <begin position="264"/>
        <end position="284"/>
    </location>
</feature>
<keyword evidence="11" id="KW-1185">Reference proteome</keyword>
<feature type="transmembrane region" description="Helical" evidence="8">
    <location>
        <begin position="233"/>
        <end position="252"/>
    </location>
</feature>
<reference evidence="11" key="1">
    <citation type="journal article" date="2019" name="Int. J. Syst. Evol. Microbiol.">
        <title>The Global Catalogue of Microorganisms (GCM) 10K type strain sequencing project: providing services to taxonomists for standard genome sequencing and annotation.</title>
        <authorList>
            <consortium name="The Broad Institute Genomics Platform"/>
            <consortium name="The Broad Institute Genome Sequencing Center for Infectious Disease"/>
            <person name="Wu L."/>
            <person name="Ma J."/>
        </authorList>
    </citation>
    <scope>NUCLEOTIDE SEQUENCE [LARGE SCALE GENOMIC DNA]</scope>
    <source>
        <strain evidence="11">CGMCC 4.7152</strain>
    </source>
</reference>
<dbReference type="InterPro" id="IPR011701">
    <property type="entry name" value="MFS"/>
</dbReference>
<protein>
    <submittedName>
        <fullName evidence="10">MFS transporter</fullName>
    </submittedName>
</protein>
<evidence type="ECO:0000256" key="8">
    <source>
        <dbReference type="SAM" id="Phobius"/>
    </source>
</evidence>
<evidence type="ECO:0000259" key="9">
    <source>
        <dbReference type="PROSITE" id="PS50850"/>
    </source>
</evidence>
<dbReference type="InterPro" id="IPR051788">
    <property type="entry name" value="MFS_Transporter"/>
</dbReference>
<feature type="region of interest" description="Disordered" evidence="7">
    <location>
        <begin position="385"/>
        <end position="405"/>
    </location>
</feature>
<dbReference type="InterPro" id="IPR036259">
    <property type="entry name" value="MFS_trans_sf"/>
</dbReference>
<accession>A0ABV9W479</accession>
<feature type="transmembrane region" description="Helical" evidence="8">
    <location>
        <begin position="156"/>
        <end position="173"/>
    </location>
</feature>
<dbReference type="PANTHER" id="PTHR23514:SF3">
    <property type="entry name" value="BYPASS OF STOP CODON PROTEIN 6"/>
    <property type="match status" value="1"/>
</dbReference>
<sequence>MRTSLLVLAYFAFISLGLPDGLLGVGWPFMAGTFHVSTESVGYLLVAATTGYLTSSVAAGFLLARVGVGWLLAASTAATSLALAGYSLAPGLWFVVPCALLGGFGGGAIDAGLNAYAAANFNARHMNWLHACFGLGVAIGPLIMTSVISAGSPWRLGYALVAAAQLALSLSFVTKARSWGRAPAPVHETPQRGRDTLKLPVVWVQVVAFGVYVAVEAGAGLWAFLLLTDGRGVSAAVAGVCVSGYWAMLFLGRVVQGAVADRIGVHRVITGCMIGMAAGAFLVALPGPGWLAATGLGLIGFAAAPVFPLLTLTTADRVGAAHADRAIGLQIAGAGLGGALVPTAIGVLLARAGVNILGSTLLALALLLLVLYWVSQRLASHDQMRPASGQAVPVPGTADGAGSTA</sequence>
<gene>
    <name evidence="10" type="ORF">ACFPIJ_36710</name>
</gene>
<dbReference type="Pfam" id="PF07690">
    <property type="entry name" value="MFS_1"/>
    <property type="match status" value="2"/>
</dbReference>
<feature type="transmembrane region" description="Helical" evidence="8">
    <location>
        <begin position="356"/>
        <end position="375"/>
    </location>
</feature>
<comment type="subcellular location">
    <subcellularLocation>
        <location evidence="1">Cell membrane</location>
        <topology evidence="1">Multi-pass membrane protein</topology>
    </subcellularLocation>
</comment>
<feature type="transmembrane region" description="Helical" evidence="8">
    <location>
        <begin position="128"/>
        <end position="150"/>
    </location>
</feature>
<dbReference type="Gene3D" id="1.20.1250.20">
    <property type="entry name" value="MFS general substrate transporter like domains"/>
    <property type="match status" value="2"/>
</dbReference>
<keyword evidence="5 8" id="KW-1133">Transmembrane helix</keyword>
<dbReference type="EMBL" id="JBHSIU010000051">
    <property type="protein sequence ID" value="MFC5003358.1"/>
    <property type="molecule type" value="Genomic_DNA"/>
</dbReference>
<keyword evidence="3" id="KW-0813">Transport</keyword>
<dbReference type="RefSeq" id="WP_380122310.1">
    <property type="nucleotide sequence ID" value="NZ_JBHSIU010000051.1"/>
</dbReference>
<feature type="transmembrane region" description="Helical" evidence="8">
    <location>
        <begin position="290"/>
        <end position="315"/>
    </location>
</feature>
<evidence type="ECO:0000256" key="1">
    <source>
        <dbReference type="ARBA" id="ARBA00004651"/>
    </source>
</evidence>
<evidence type="ECO:0000313" key="11">
    <source>
        <dbReference type="Proteomes" id="UP001595912"/>
    </source>
</evidence>
<evidence type="ECO:0000256" key="3">
    <source>
        <dbReference type="ARBA" id="ARBA00022448"/>
    </source>
</evidence>
<dbReference type="PROSITE" id="PS50850">
    <property type="entry name" value="MFS"/>
    <property type="match status" value="1"/>
</dbReference>
<evidence type="ECO:0000256" key="6">
    <source>
        <dbReference type="ARBA" id="ARBA00023136"/>
    </source>
</evidence>
<dbReference type="InterPro" id="IPR020846">
    <property type="entry name" value="MFS_dom"/>
</dbReference>
<feature type="transmembrane region" description="Helical" evidence="8">
    <location>
        <begin position="201"/>
        <end position="227"/>
    </location>
</feature>
<comment type="caution">
    <text evidence="10">The sequence shown here is derived from an EMBL/GenBank/DDBJ whole genome shotgun (WGS) entry which is preliminary data.</text>
</comment>
<evidence type="ECO:0000256" key="4">
    <source>
        <dbReference type="ARBA" id="ARBA00022692"/>
    </source>
</evidence>
<proteinExistence type="inferred from homology"/>
<feature type="transmembrane region" description="Helical" evidence="8">
    <location>
        <begin position="70"/>
        <end position="88"/>
    </location>
</feature>
<keyword evidence="6 8" id="KW-0472">Membrane</keyword>
<organism evidence="10 11">
    <name type="scientific">Dactylosporangium cerinum</name>
    <dbReference type="NCBI Taxonomy" id="1434730"/>
    <lineage>
        <taxon>Bacteria</taxon>
        <taxon>Bacillati</taxon>
        <taxon>Actinomycetota</taxon>
        <taxon>Actinomycetes</taxon>
        <taxon>Micromonosporales</taxon>
        <taxon>Micromonosporaceae</taxon>
        <taxon>Dactylosporangium</taxon>
    </lineage>
</organism>
<name>A0ABV9W479_9ACTN</name>